<feature type="transmembrane region" description="Helical" evidence="2">
    <location>
        <begin position="182"/>
        <end position="201"/>
    </location>
</feature>
<protein>
    <recommendedName>
        <fullName evidence="3">Acyltransferase 3 domain-containing protein</fullName>
    </recommendedName>
</protein>
<dbReference type="InterPro" id="IPR002656">
    <property type="entry name" value="Acyl_transf_3_dom"/>
</dbReference>
<proteinExistence type="predicted"/>
<feature type="transmembrane region" description="Helical" evidence="2">
    <location>
        <begin position="154"/>
        <end position="170"/>
    </location>
</feature>
<dbReference type="Proteomes" id="UP000217889">
    <property type="component" value="Chromosome"/>
</dbReference>
<feature type="region of interest" description="Disordered" evidence="1">
    <location>
        <begin position="1"/>
        <end position="28"/>
    </location>
</feature>
<dbReference type="InterPro" id="IPR052734">
    <property type="entry name" value="Nod_factor_acetyltransferase"/>
</dbReference>
<name>A0A291GX51_9MICO</name>
<dbReference type="EMBL" id="CP023564">
    <property type="protein sequence ID" value="ATG54716.1"/>
    <property type="molecule type" value="Genomic_DNA"/>
</dbReference>
<evidence type="ECO:0000256" key="1">
    <source>
        <dbReference type="SAM" id="MobiDB-lite"/>
    </source>
</evidence>
<feature type="transmembrane region" description="Helical" evidence="2">
    <location>
        <begin position="281"/>
        <end position="303"/>
    </location>
</feature>
<feature type="transmembrane region" description="Helical" evidence="2">
    <location>
        <begin position="252"/>
        <end position="274"/>
    </location>
</feature>
<feature type="transmembrane region" description="Helical" evidence="2">
    <location>
        <begin position="315"/>
        <end position="333"/>
    </location>
</feature>
<feature type="transmembrane region" description="Helical" evidence="2">
    <location>
        <begin position="97"/>
        <end position="122"/>
    </location>
</feature>
<feature type="compositionally biased region" description="Pro residues" evidence="1">
    <location>
        <begin position="12"/>
        <end position="23"/>
    </location>
</feature>
<evidence type="ECO:0000313" key="5">
    <source>
        <dbReference type="Proteomes" id="UP000217889"/>
    </source>
</evidence>
<evidence type="ECO:0000256" key="2">
    <source>
        <dbReference type="SAM" id="Phobius"/>
    </source>
</evidence>
<dbReference type="PANTHER" id="PTHR37312">
    <property type="entry name" value="MEMBRANE-BOUND ACYLTRANSFERASE YKRP-RELATED"/>
    <property type="match status" value="1"/>
</dbReference>
<dbReference type="PANTHER" id="PTHR37312:SF1">
    <property type="entry name" value="MEMBRANE-BOUND ACYLTRANSFERASE YKRP-RELATED"/>
    <property type="match status" value="1"/>
</dbReference>
<feature type="transmembrane region" description="Helical" evidence="2">
    <location>
        <begin position="213"/>
        <end position="232"/>
    </location>
</feature>
<dbReference type="RefSeq" id="WP_096799181.1">
    <property type="nucleotide sequence ID" value="NZ_CP023564.1"/>
</dbReference>
<keyword evidence="2" id="KW-0472">Membrane</keyword>
<organism evidence="4 5">
    <name type="scientific">Brachybacterium ginsengisoli</name>
    <dbReference type="NCBI Taxonomy" id="1331682"/>
    <lineage>
        <taxon>Bacteria</taxon>
        <taxon>Bacillati</taxon>
        <taxon>Actinomycetota</taxon>
        <taxon>Actinomycetes</taxon>
        <taxon>Micrococcales</taxon>
        <taxon>Dermabacteraceae</taxon>
        <taxon>Brachybacterium</taxon>
    </lineage>
</organism>
<feature type="transmembrane region" description="Helical" evidence="2">
    <location>
        <begin position="128"/>
        <end position="147"/>
    </location>
</feature>
<dbReference type="AlphaFoldDB" id="A0A291GX51"/>
<accession>A0A291GX51</accession>
<evidence type="ECO:0000259" key="3">
    <source>
        <dbReference type="Pfam" id="PF01757"/>
    </source>
</evidence>
<dbReference type="GO" id="GO:0016747">
    <property type="term" value="F:acyltransferase activity, transferring groups other than amino-acyl groups"/>
    <property type="evidence" value="ECO:0007669"/>
    <property type="project" value="InterPro"/>
</dbReference>
<sequence>MTDADSSRRRPPAPVHSAPPPSAPSTKARDPFLDNARGILIALVVVGHTLECFEAISEPFGETLRIWIYSFHMPAFVAISGYLSRSYRNEPRQVRRLLTAMLVPYVIFQLLHELVKMLLLGHEYQLDLVTPAWTLWFLLALLMWRLLTPVLRSLRHPLVFAVALAVLMPLDPQLGETFSLGRVFQMLPFFVLGLVTTPALLTRITSLPRRGLFGAVILVGAMAVSFATHQHLSVTRFFLRESYADGPYETWLAIIVQLLVLASGVIGTIALLMITPAGRTIWTALGVRSLTIYLLHPMILLPIRYLEEPFGWVDAWWAPFPLIVVGLALTALLSRKVVSTATSWLTDPPVGDLLVRPEEPAPGRTGRS</sequence>
<gene>
    <name evidence="4" type="ORF">CFK41_08010</name>
</gene>
<dbReference type="OrthoDB" id="6623990at2"/>
<dbReference type="KEGG" id="bgg:CFK41_08010"/>
<feature type="domain" description="Acyltransferase 3" evidence="3">
    <location>
        <begin position="31"/>
        <end position="334"/>
    </location>
</feature>
<evidence type="ECO:0000313" key="4">
    <source>
        <dbReference type="EMBL" id="ATG54716.1"/>
    </source>
</evidence>
<keyword evidence="5" id="KW-1185">Reference proteome</keyword>
<dbReference type="Pfam" id="PF01757">
    <property type="entry name" value="Acyl_transf_3"/>
    <property type="match status" value="1"/>
</dbReference>
<reference evidence="4 5" key="1">
    <citation type="journal article" date="2014" name="Int. J. Syst. Evol. Microbiol.">
        <title>Brachybacterium ginsengisoli sp. nov., isolated from soil of a ginseng field.</title>
        <authorList>
            <person name="Hoang V.A."/>
            <person name="Kim Y.J."/>
            <person name="Nguyen N.L."/>
            <person name="Yang D.C."/>
        </authorList>
    </citation>
    <scope>NUCLEOTIDE SEQUENCE [LARGE SCALE GENOMIC DNA]</scope>
    <source>
        <strain evidence="4 5">DCY80</strain>
    </source>
</reference>
<keyword evidence="2" id="KW-0812">Transmembrane</keyword>
<keyword evidence="2" id="KW-1133">Transmembrane helix</keyword>